<sequence>MQALGWHYIVLDDCWAYARNTTTGRLTWDASRFPSGMPALVEWMHERNFLLGLYTSAGNETCSSGGRPITVPGSRGHYDVDAQTFADWRVDYVKLDWCGDVKHEPWVGPSAHHEFATAMNATGRPMILEVVAGYFFTGPAQVASVANVWRFCEDHHDSWKSTAENVLCREDQGARSSLPGGWGYMDVLTTGGAGCSLAAHCPGQTEDEYRTEFAIWTLTQSPLMIATDVRNMSSLAQATLLNAEILSVHQSTATLPGRRLATAADACALPALCAVWGRALNAAGTTWILALVNLDNISVQELAIDAAKMPRSDY</sequence>
<dbReference type="InterPro" id="IPR002241">
    <property type="entry name" value="Glyco_hydro_27"/>
</dbReference>
<proteinExistence type="inferred from homology"/>
<dbReference type="InterPro" id="IPR017853">
    <property type="entry name" value="GH"/>
</dbReference>
<dbReference type="CDD" id="cd14792">
    <property type="entry name" value="GH27"/>
    <property type="match status" value="1"/>
</dbReference>
<dbReference type="PANTHER" id="PTHR11452:SF75">
    <property type="entry name" value="ALPHA-GALACTOSIDASE MEL1"/>
    <property type="match status" value="1"/>
</dbReference>
<dbReference type="GO" id="GO:0004557">
    <property type="term" value="F:alpha-galactosidase activity"/>
    <property type="evidence" value="ECO:0007669"/>
    <property type="project" value="UniProtKB-EC"/>
</dbReference>
<accession>A0A0M0K8W2</accession>
<dbReference type="OrthoDB" id="5795902at2759"/>
<evidence type="ECO:0000256" key="1">
    <source>
        <dbReference type="ARBA" id="ARBA00009743"/>
    </source>
</evidence>
<evidence type="ECO:0000313" key="6">
    <source>
        <dbReference type="Proteomes" id="UP000037460"/>
    </source>
</evidence>
<dbReference type="AlphaFoldDB" id="A0A0M0K8W2"/>
<protein>
    <recommendedName>
        <fullName evidence="4">Alpha-galactosidase</fullName>
        <ecNumber evidence="4">3.2.1.22</ecNumber>
    </recommendedName>
    <alternativeName>
        <fullName evidence="4">Melibiase</fullName>
    </alternativeName>
</protein>
<evidence type="ECO:0000256" key="3">
    <source>
        <dbReference type="ARBA" id="ARBA00023295"/>
    </source>
</evidence>
<gene>
    <name evidence="5" type="ORF">Ctob_010837</name>
</gene>
<dbReference type="PANTHER" id="PTHR11452">
    <property type="entry name" value="ALPHA-GALACTOSIDASE/ALPHA-N-ACETYLGALACTOSAMINIDASE"/>
    <property type="match status" value="1"/>
</dbReference>
<dbReference type="EC" id="3.2.1.22" evidence="4"/>
<dbReference type="Gene3D" id="3.20.20.70">
    <property type="entry name" value="Aldolase class I"/>
    <property type="match status" value="1"/>
</dbReference>
<comment type="caution">
    <text evidence="5">The sequence shown here is derived from an EMBL/GenBank/DDBJ whole genome shotgun (WGS) entry which is preliminary data.</text>
</comment>
<reference evidence="6" key="1">
    <citation type="journal article" date="2015" name="PLoS Genet.">
        <title>Genome Sequence and Transcriptome Analyses of Chrysochromulina tobin: Metabolic Tools for Enhanced Algal Fitness in the Prominent Order Prymnesiales (Haptophyceae).</title>
        <authorList>
            <person name="Hovde B.T."/>
            <person name="Deodato C.R."/>
            <person name="Hunsperger H.M."/>
            <person name="Ryken S.A."/>
            <person name="Yost W."/>
            <person name="Jha R.K."/>
            <person name="Patterson J."/>
            <person name="Monnat R.J. Jr."/>
            <person name="Barlow S.B."/>
            <person name="Starkenburg S.R."/>
            <person name="Cattolico R.A."/>
        </authorList>
    </citation>
    <scope>NUCLEOTIDE SEQUENCE</scope>
    <source>
        <strain evidence="6">CCMP291</strain>
    </source>
</reference>
<dbReference type="PRINTS" id="PR00740">
    <property type="entry name" value="GLHYDRLASE27"/>
</dbReference>
<keyword evidence="6" id="KW-1185">Reference proteome</keyword>
<evidence type="ECO:0000256" key="4">
    <source>
        <dbReference type="RuleBase" id="RU361168"/>
    </source>
</evidence>
<evidence type="ECO:0000256" key="2">
    <source>
        <dbReference type="ARBA" id="ARBA00022801"/>
    </source>
</evidence>
<comment type="catalytic activity">
    <reaction evidence="4">
        <text>Hydrolysis of terminal, non-reducing alpha-D-galactose residues in alpha-D-galactosides, including galactose oligosaccharides, galactomannans and galactolipids.</text>
        <dbReference type="EC" id="3.2.1.22"/>
    </reaction>
</comment>
<evidence type="ECO:0000313" key="5">
    <source>
        <dbReference type="EMBL" id="KOO35017.1"/>
    </source>
</evidence>
<name>A0A0M0K8W2_9EUKA</name>
<dbReference type="SUPFAM" id="SSF51445">
    <property type="entry name" value="(Trans)glycosidases"/>
    <property type="match status" value="1"/>
</dbReference>
<dbReference type="InterPro" id="IPR013785">
    <property type="entry name" value="Aldolase_TIM"/>
</dbReference>
<keyword evidence="4" id="KW-1015">Disulfide bond</keyword>
<organism evidence="5 6">
    <name type="scientific">Chrysochromulina tobinii</name>
    <dbReference type="NCBI Taxonomy" id="1460289"/>
    <lineage>
        <taxon>Eukaryota</taxon>
        <taxon>Haptista</taxon>
        <taxon>Haptophyta</taxon>
        <taxon>Prymnesiophyceae</taxon>
        <taxon>Prymnesiales</taxon>
        <taxon>Chrysochromulinaceae</taxon>
        <taxon>Chrysochromulina</taxon>
    </lineage>
</organism>
<dbReference type="EMBL" id="JWZX01001012">
    <property type="protein sequence ID" value="KOO35017.1"/>
    <property type="molecule type" value="Genomic_DNA"/>
</dbReference>
<comment type="similarity">
    <text evidence="1 4">Belongs to the glycosyl hydrolase 27 family.</text>
</comment>
<keyword evidence="3 4" id="KW-0326">Glycosidase</keyword>
<dbReference type="Pfam" id="PF16499">
    <property type="entry name" value="Melibiase_2"/>
    <property type="match status" value="1"/>
</dbReference>
<keyword evidence="2 4" id="KW-0378">Hydrolase</keyword>
<dbReference type="GO" id="GO:0005975">
    <property type="term" value="P:carbohydrate metabolic process"/>
    <property type="evidence" value="ECO:0007669"/>
    <property type="project" value="InterPro"/>
</dbReference>
<dbReference type="Proteomes" id="UP000037460">
    <property type="component" value="Unassembled WGS sequence"/>
</dbReference>